<accession>A0A3P5X7X8</accession>
<keyword evidence="3" id="KW-1185">Reference proteome</keyword>
<evidence type="ECO:0000256" key="1">
    <source>
        <dbReference type="SAM" id="SignalP"/>
    </source>
</evidence>
<organism evidence="2 3">
    <name type="scientific">Pseudogemmobacter humi</name>
    <dbReference type="NCBI Taxonomy" id="2483812"/>
    <lineage>
        <taxon>Bacteria</taxon>
        <taxon>Pseudomonadati</taxon>
        <taxon>Pseudomonadota</taxon>
        <taxon>Alphaproteobacteria</taxon>
        <taxon>Rhodobacterales</taxon>
        <taxon>Paracoccaceae</taxon>
        <taxon>Pseudogemmobacter</taxon>
    </lineage>
</organism>
<dbReference type="PROSITE" id="PS51257">
    <property type="entry name" value="PROKAR_LIPOPROTEIN"/>
    <property type="match status" value="1"/>
</dbReference>
<evidence type="ECO:0008006" key="4">
    <source>
        <dbReference type="Google" id="ProtNLM"/>
    </source>
</evidence>
<evidence type="ECO:0000313" key="2">
    <source>
        <dbReference type="EMBL" id="VDC30763.1"/>
    </source>
</evidence>
<sequence length="130" mass="13544">MIARLSLVLVALTLAACANTDIQQMSKDTFKVQTHAAPACGPSGARDVAFRAAAVEVIRKGGDKFIIQQDSSGSGLQGNLFNMQQNYDQGMVVRMIAGGSAEAGNALSAREVLGATWQEQVAKGVGNTCT</sequence>
<evidence type="ECO:0000313" key="3">
    <source>
        <dbReference type="Proteomes" id="UP000277498"/>
    </source>
</evidence>
<reference evidence="2 3" key="1">
    <citation type="submission" date="2018-11" db="EMBL/GenBank/DDBJ databases">
        <authorList>
            <person name="Criscuolo A."/>
        </authorList>
    </citation>
    <scope>NUCLEOTIDE SEQUENCE [LARGE SCALE GENOMIC DNA]</scope>
    <source>
        <strain evidence="2">ACIP111625</strain>
    </source>
</reference>
<gene>
    <name evidence="2" type="ORF">XINFAN_02676</name>
</gene>
<feature type="chain" id="PRO_5017939653" description="Lipoprotein" evidence="1">
    <location>
        <begin position="19"/>
        <end position="130"/>
    </location>
</feature>
<dbReference type="AlphaFoldDB" id="A0A3P5X7X8"/>
<name>A0A3P5X7X8_9RHOB</name>
<proteinExistence type="predicted"/>
<feature type="signal peptide" evidence="1">
    <location>
        <begin position="1"/>
        <end position="18"/>
    </location>
</feature>
<dbReference type="EMBL" id="UXAW01000081">
    <property type="protein sequence ID" value="VDC30763.1"/>
    <property type="molecule type" value="Genomic_DNA"/>
</dbReference>
<protein>
    <recommendedName>
        <fullName evidence="4">Lipoprotein</fullName>
    </recommendedName>
</protein>
<dbReference type="Proteomes" id="UP000277498">
    <property type="component" value="Unassembled WGS sequence"/>
</dbReference>
<keyword evidence="1" id="KW-0732">Signal</keyword>
<dbReference type="RefSeq" id="WP_233352210.1">
    <property type="nucleotide sequence ID" value="NZ_UXAW01000081.1"/>
</dbReference>